<keyword evidence="2" id="KW-1185">Reference proteome</keyword>
<dbReference type="AlphaFoldDB" id="A0AAD7ZH31"/>
<comment type="caution">
    <text evidence="1">The sequence shown here is derived from an EMBL/GenBank/DDBJ whole genome shotgun (WGS) entry which is preliminary data.</text>
</comment>
<sequence length="302" mass="33723">SSTLTICIMEGNIISPLSISRIYIRALRVIATPSFRYNLSWLFNIIMCSNSCNFYILLNLPSCTSFERSLNYATKMVRMLQSSTCEEQRSVVRFCGPKGINPVKFTGTCNVRGIEAAILNDRRVQLRALSQKFNISYVGDYVESEGDRRCFAASPASISARLSLSPKNPPTCLVEAQIRALAQEPSPPPIACRTRRKAKKGSTQPAVNEEFSKTELAAFICEVTPLETRRTIPFSERAQKLQIAVRSVNDPGRTSKSRIRGLKVANMTSGRTKKPLPMFTAVLLDGPTACEVTKIKRLYYYK</sequence>
<dbReference type="Proteomes" id="UP001233999">
    <property type="component" value="Unassembled WGS sequence"/>
</dbReference>
<proteinExistence type="predicted"/>
<reference evidence="1" key="2">
    <citation type="submission" date="2023-05" db="EMBL/GenBank/DDBJ databases">
        <authorList>
            <person name="Fouks B."/>
        </authorList>
    </citation>
    <scope>NUCLEOTIDE SEQUENCE</scope>
    <source>
        <strain evidence="1">Stay&amp;Tobe</strain>
        <tissue evidence="1">Testes</tissue>
    </source>
</reference>
<dbReference type="EMBL" id="JASPKZ010008365">
    <property type="protein sequence ID" value="KAJ9579977.1"/>
    <property type="molecule type" value="Genomic_DNA"/>
</dbReference>
<organism evidence="1 2">
    <name type="scientific">Diploptera punctata</name>
    <name type="common">Pacific beetle cockroach</name>
    <dbReference type="NCBI Taxonomy" id="6984"/>
    <lineage>
        <taxon>Eukaryota</taxon>
        <taxon>Metazoa</taxon>
        <taxon>Ecdysozoa</taxon>
        <taxon>Arthropoda</taxon>
        <taxon>Hexapoda</taxon>
        <taxon>Insecta</taxon>
        <taxon>Pterygota</taxon>
        <taxon>Neoptera</taxon>
        <taxon>Polyneoptera</taxon>
        <taxon>Dictyoptera</taxon>
        <taxon>Blattodea</taxon>
        <taxon>Blaberoidea</taxon>
        <taxon>Blaberidae</taxon>
        <taxon>Diplopterinae</taxon>
        <taxon>Diploptera</taxon>
    </lineage>
</organism>
<feature type="non-terminal residue" evidence="1">
    <location>
        <position position="1"/>
    </location>
</feature>
<evidence type="ECO:0000313" key="2">
    <source>
        <dbReference type="Proteomes" id="UP001233999"/>
    </source>
</evidence>
<accession>A0AAD7ZH31</accession>
<evidence type="ECO:0000313" key="1">
    <source>
        <dbReference type="EMBL" id="KAJ9579977.1"/>
    </source>
</evidence>
<name>A0AAD7ZH31_DIPPU</name>
<reference evidence="1" key="1">
    <citation type="journal article" date="2023" name="IScience">
        <title>Live-bearing cockroach genome reveals convergent evolutionary mechanisms linked to viviparity in insects and beyond.</title>
        <authorList>
            <person name="Fouks B."/>
            <person name="Harrison M.C."/>
            <person name="Mikhailova A.A."/>
            <person name="Marchal E."/>
            <person name="English S."/>
            <person name="Carruthers M."/>
            <person name="Jennings E.C."/>
            <person name="Chiamaka E.L."/>
            <person name="Frigard R.A."/>
            <person name="Pippel M."/>
            <person name="Attardo G.M."/>
            <person name="Benoit J.B."/>
            <person name="Bornberg-Bauer E."/>
            <person name="Tobe S.S."/>
        </authorList>
    </citation>
    <scope>NUCLEOTIDE SEQUENCE</scope>
    <source>
        <strain evidence="1">Stay&amp;Tobe</strain>
    </source>
</reference>
<feature type="non-terminal residue" evidence="1">
    <location>
        <position position="302"/>
    </location>
</feature>
<gene>
    <name evidence="1" type="ORF">L9F63_004360</name>
</gene>
<protein>
    <submittedName>
        <fullName evidence="1">Uncharacterized protein</fullName>
    </submittedName>
</protein>